<name>A0ABD3GS53_9MARC</name>
<sequence>MTWHKDHRSDDGIMRLVVDSPAVAHIEESWPEFTRDPRHVRLGLASDGVPEVDHEFRRLPSTFGGGTEPIVARS</sequence>
<evidence type="ECO:0000313" key="2">
    <source>
        <dbReference type="Proteomes" id="UP001633002"/>
    </source>
</evidence>
<reference evidence="1 2" key="1">
    <citation type="submission" date="2024-09" db="EMBL/GenBank/DDBJ databases">
        <title>Chromosome-scale assembly of Riccia sorocarpa.</title>
        <authorList>
            <person name="Paukszto L."/>
        </authorList>
    </citation>
    <scope>NUCLEOTIDE SEQUENCE [LARGE SCALE GENOMIC DNA]</scope>
    <source>
        <strain evidence="1">LP-2024</strain>
        <tissue evidence="1">Aerial parts of the thallus</tissue>
    </source>
</reference>
<gene>
    <name evidence="1" type="ORF">R1sor_000104</name>
</gene>
<dbReference type="EMBL" id="JBJQOH010000006">
    <property type="protein sequence ID" value="KAL3682082.1"/>
    <property type="molecule type" value="Genomic_DNA"/>
</dbReference>
<evidence type="ECO:0000313" key="1">
    <source>
        <dbReference type="EMBL" id="KAL3682082.1"/>
    </source>
</evidence>
<dbReference type="InterPro" id="IPR004242">
    <property type="entry name" value="Transposase_21"/>
</dbReference>
<comment type="caution">
    <text evidence="1">The sequence shown here is derived from an EMBL/GenBank/DDBJ whole genome shotgun (WGS) entry which is preliminary data.</text>
</comment>
<dbReference type="Pfam" id="PF02992">
    <property type="entry name" value="Transposase_21"/>
    <property type="match status" value="1"/>
</dbReference>
<dbReference type="AlphaFoldDB" id="A0ABD3GS53"/>
<dbReference type="Proteomes" id="UP001633002">
    <property type="component" value="Unassembled WGS sequence"/>
</dbReference>
<organism evidence="1 2">
    <name type="scientific">Riccia sorocarpa</name>
    <dbReference type="NCBI Taxonomy" id="122646"/>
    <lineage>
        <taxon>Eukaryota</taxon>
        <taxon>Viridiplantae</taxon>
        <taxon>Streptophyta</taxon>
        <taxon>Embryophyta</taxon>
        <taxon>Marchantiophyta</taxon>
        <taxon>Marchantiopsida</taxon>
        <taxon>Marchantiidae</taxon>
        <taxon>Marchantiales</taxon>
        <taxon>Ricciaceae</taxon>
        <taxon>Riccia</taxon>
    </lineage>
</organism>
<accession>A0ABD3GS53</accession>
<keyword evidence="2" id="KW-1185">Reference proteome</keyword>
<protein>
    <submittedName>
        <fullName evidence="1">Uncharacterized protein</fullName>
    </submittedName>
</protein>
<proteinExistence type="predicted"/>